<dbReference type="PANTHER" id="PTHR45527">
    <property type="entry name" value="NONRIBOSOMAL PEPTIDE SYNTHETASE"/>
    <property type="match status" value="1"/>
</dbReference>
<name>A0ABR5J339_9ACTN</name>
<sequence>VVLTAIPLAFDYGLYQIFLSALAGAELVLTDADAHTGLMATLHRHGVTVMPLVPSLAEMLVRLAARDRRGPAALRLVTNTGADLTPPLIAAVRGAFPSARVVPMFGITECKRVTILEPDGDLARPRSVGRPLPGTEVLILDERGRPQPPGAAGEIVVRGPHVMAGYWRAPELSAQRFRTDPATGERVLHTGDYGHLDEDGHLYFHGRRDDMFKRRGVRMSALEIEAAALDIPGVRGAAVLPPGEGRELTLFAVSALEPKEIIARLGERLEA</sequence>
<feature type="domain" description="AMP-dependent synthetase/ligase" evidence="1">
    <location>
        <begin position="1"/>
        <end position="167"/>
    </location>
</feature>
<organism evidence="2 3">
    <name type="scientific">Streptomyces varsoviensis</name>
    <dbReference type="NCBI Taxonomy" id="67373"/>
    <lineage>
        <taxon>Bacteria</taxon>
        <taxon>Bacillati</taxon>
        <taxon>Actinomycetota</taxon>
        <taxon>Actinomycetes</taxon>
        <taxon>Kitasatosporales</taxon>
        <taxon>Streptomycetaceae</taxon>
        <taxon>Streptomyces</taxon>
    </lineage>
</organism>
<dbReference type="Gene3D" id="3.40.50.12780">
    <property type="entry name" value="N-terminal domain of ligase-like"/>
    <property type="match status" value="1"/>
</dbReference>
<protein>
    <submittedName>
        <fullName evidence="2">Peptide synthetase</fullName>
    </submittedName>
</protein>
<feature type="non-terminal residue" evidence="2">
    <location>
        <position position="271"/>
    </location>
</feature>
<comment type="caution">
    <text evidence="2">The sequence shown here is derived from an EMBL/GenBank/DDBJ whole genome shotgun (WGS) entry which is preliminary data.</text>
</comment>
<reference evidence="2 3" key="1">
    <citation type="submission" date="2015-07" db="EMBL/GenBank/DDBJ databases">
        <authorList>
            <person name="Ju K.-S."/>
            <person name="Doroghazi J.R."/>
            <person name="Metcalf W.W."/>
        </authorList>
    </citation>
    <scope>NUCLEOTIDE SEQUENCE [LARGE SCALE GENOMIC DNA]</scope>
    <source>
        <strain evidence="2 3">NRRL B-3589</strain>
    </source>
</reference>
<dbReference type="Pfam" id="PF00501">
    <property type="entry name" value="AMP-binding"/>
    <property type="match status" value="1"/>
</dbReference>
<dbReference type="Proteomes" id="UP000037020">
    <property type="component" value="Unassembled WGS sequence"/>
</dbReference>
<feature type="non-terminal residue" evidence="2">
    <location>
        <position position="1"/>
    </location>
</feature>
<dbReference type="Gene3D" id="3.30.300.30">
    <property type="match status" value="1"/>
</dbReference>
<accession>A0ABR5J339</accession>
<keyword evidence="3" id="KW-1185">Reference proteome</keyword>
<dbReference type="InterPro" id="IPR045851">
    <property type="entry name" value="AMP-bd_C_sf"/>
</dbReference>
<proteinExistence type="predicted"/>
<dbReference type="SUPFAM" id="SSF56801">
    <property type="entry name" value="Acetyl-CoA synthetase-like"/>
    <property type="match status" value="1"/>
</dbReference>
<dbReference type="EMBL" id="LGUT01002019">
    <property type="protein sequence ID" value="KOG87815.1"/>
    <property type="molecule type" value="Genomic_DNA"/>
</dbReference>
<dbReference type="InterPro" id="IPR042099">
    <property type="entry name" value="ANL_N_sf"/>
</dbReference>
<gene>
    <name evidence="2" type="ORF">ADK38_23325</name>
</gene>
<evidence type="ECO:0000313" key="2">
    <source>
        <dbReference type="EMBL" id="KOG87815.1"/>
    </source>
</evidence>
<dbReference type="InterPro" id="IPR000873">
    <property type="entry name" value="AMP-dep_synth/lig_dom"/>
</dbReference>
<dbReference type="PANTHER" id="PTHR45527:SF1">
    <property type="entry name" value="FATTY ACID SYNTHASE"/>
    <property type="match status" value="1"/>
</dbReference>
<evidence type="ECO:0000313" key="3">
    <source>
        <dbReference type="Proteomes" id="UP000037020"/>
    </source>
</evidence>
<evidence type="ECO:0000259" key="1">
    <source>
        <dbReference type="Pfam" id="PF00501"/>
    </source>
</evidence>